<dbReference type="GO" id="GO:0005829">
    <property type="term" value="C:cytosol"/>
    <property type="evidence" value="ECO:0007669"/>
    <property type="project" value="TreeGrafter"/>
</dbReference>
<dbReference type="InterPro" id="IPR015797">
    <property type="entry name" value="NUDIX_hydrolase-like_dom_sf"/>
</dbReference>
<dbReference type="AlphaFoldDB" id="A0A0W8E821"/>
<dbReference type="EC" id="3.6.1.13" evidence="4"/>
<comment type="cofactor">
    <cofactor evidence="1">
        <name>Mg(2+)</name>
        <dbReference type="ChEBI" id="CHEBI:18420"/>
    </cofactor>
</comment>
<dbReference type="SUPFAM" id="SSF55811">
    <property type="entry name" value="Nudix"/>
    <property type="match status" value="1"/>
</dbReference>
<dbReference type="PROSITE" id="PS00893">
    <property type="entry name" value="NUDIX_BOX"/>
    <property type="match status" value="1"/>
</dbReference>
<evidence type="ECO:0000259" key="3">
    <source>
        <dbReference type="PROSITE" id="PS51462"/>
    </source>
</evidence>
<dbReference type="PANTHER" id="PTHR11839:SF18">
    <property type="entry name" value="NUDIX HYDROLASE DOMAIN-CONTAINING PROTEIN"/>
    <property type="match status" value="1"/>
</dbReference>
<dbReference type="GO" id="GO:0047631">
    <property type="term" value="F:ADP-ribose diphosphatase activity"/>
    <property type="evidence" value="ECO:0007669"/>
    <property type="project" value="UniProtKB-EC"/>
</dbReference>
<organism evidence="4">
    <name type="scientific">hydrocarbon metagenome</name>
    <dbReference type="NCBI Taxonomy" id="938273"/>
    <lineage>
        <taxon>unclassified sequences</taxon>
        <taxon>metagenomes</taxon>
        <taxon>ecological metagenomes</taxon>
    </lineage>
</organism>
<dbReference type="InterPro" id="IPR000086">
    <property type="entry name" value="NUDIX_hydrolase_dom"/>
</dbReference>
<dbReference type="GO" id="GO:0019693">
    <property type="term" value="P:ribose phosphate metabolic process"/>
    <property type="evidence" value="ECO:0007669"/>
    <property type="project" value="TreeGrafter"/>
</dbReference>
<dbReference type="EMBL" id="LNQE01001842">
    <property type="protein sequence ID" value="KUG04783.1"/>
    <property type="molecule type" value="Genomic_DNA"/>
</dbReference>
<comment type="caution">
    <text evidence="4">The sequence shown here is derived from an EMBL/GenBank/DDBJ whole genome shotgun (WGS) entry which is preliminary data.</text>
</comment>
<dbReference type="PANTHER" id="PTHR11839">
    <property type="entry name" value="UDP/ADP-SUGAR PYROPHOSPHATASE"/>
    <property type="match status" value="1"/>
</dbReference>
<dbReference type="PROSITE" id="PS51462">
    <property type="entry name" value="NUDIX"/>
    <property type="match status" value="1"/>
</dbReference>
<accession>A0A0W8E821</accession>
<evidence type="ECO:0000256" key="1">
    <source>
        <dbReference type="ARBA" id="ARBA00001946"/>
    </source>
</evidence>
<dbReference type="InterPro" id="IPR020084">
    <property type="entry name" value="NUDIX_hydrolase_CS"/>
</dbReference>
<reference evidence="4" key="1">
    <citation type="journal article" date="2015" name="Proc. Natl. Acad. Sci. U.S.A.">
        <title>Networks of energetic and metabolic interactions define dynamics in microbial communities.</title>
        <authorList>
            <person name="Embree M."/>
            <person name="Liu J.K."/>
            <person name="Al-Bassam M.M."/>
            <person name="Zengler K."/>
        </authorList>
    </citation>
    <scope>NUCLEOTIDE SEQUENCE</scope>
</reference>
<dbReference type="Pfam" id="PF00293">
    <property type="entry name" value="NUDIX"/>
    <property type="match status" value="1"/>
</dbReference>
<keyword evidence="2 4" id="KW-0378">Hydrolase</keyword>
<gene>
    <name evidence="4" type="ORF">ASZ90_017922</name>
</gene>
<sequence length="180" mass="20345">MDFEEKTISSTTIFDGRIVRLRVDDVSLPDGGKSKREIVEHPGAVAVLAMDEENNVWMVSQYRKAVEQVLMEIPAGTLEENEDPLECARRELAEETGLIAAEWQEIISYYCAPGFCNEKTVIYTARQLSQGSDLSLDRDEFIEVSKIPLEKAYQHVLDGRIVDGKSIIAVQYAIQNYLEK</sequence>
<evidence type="ECO:0000313" key="4">
    <source>
        <dbReference type="EMBL" id="KUG04783.1"/>
    </source>
</evidence>
<dbReference type="GO" id="GO:0006753">
    <property type="term" value="P:nucleoside phosphate metabolic process"/>
    <property type="evidence" value="ECO:0007669"/>
    <property type="project" value="TreeGrafter"/>
</dbReference>
<dbReference type="Gene3D" id="3.90.79.10">
    <property type="entry name" value="Nucleoside Triphosphate Pyrophosphohydrolase"/>
    <property type="match status" value="1"/>
</dbReference>
<evidence type="ECO:0000256" key="2">
    <source>
        <dbReference type="ARBA" id="ARBA00022801"/>
    </source>
</evidence>
<protein>
    <submittedName>
        <fullName evidence="4">Adp-ribose pyrophosphatase</fullName>
        <ecNumber evidence="4">3.6.1.13</ecNumber>
    </submittedName>
</protein>
<dbReference type="FunFam" id="3.90.79.10:FF:000024">
    <property type="entry name" value="ADP-ribose pyrophosphatase"/>
    <property type="match status" value="1"/>
</dbReference>
<name>A0A0W8E821_9ZZZZ</name>
<feature type="domain" description="Nudix hydrolase" evidence="3">
    <location>
        <begin position="39"/>
        <end position="169"/>
    </location>
</feature>
<proteinExistence type="predicted"/>